<comment type="caution">
    <text evidence="9">The sequence shown here is derived from an EMBL/GenBank/DDBJ whole genome shotgun (WGS) entry which is preliminary data.</text>
</comment>
<evidence type="ECO:0000256" key="5">
    <source>
        <dbReference type="ARBA" id="ARBA00023128"/>
    </source>
</evidence>
<dbReference type="InterPro" id="IPR003959">
    <property type="entry name" value="ATPase_AAA_core"/>
</dbReference>
<dbReference type="AlphaFoldDB" id="A0AAD8RFG0"/>
<dbReference type="EMBL" id="JAUUTY010000006">
    <property type="protein sequence ID" value="KAK1619842.1"/>
    <property type="molecule type" value="Genomic_DNA"/>
</dbReference>
<evidence type="ECO:0000256" key="7">
    <source>
        <dbReference type="SAM" id="MobiDB-lite"/>
    </source>
</evidence>
<dbReference type="InterPro" id="IPR051701">
    <property type="entry name" value="Mito_OM_Translocase_MSP1"/>
</dbReference>
<dbReference type="PROSITE" id="PS51257">
    <property type="entry name" value="PROKAR_LIPOPROTEIN"/>
    <property type="match status" value="1"/>
</dbReference>
<protein>
    <recommendedName>
        <fullName evidence="8">AAA+ ATPase domain-containing protein</fullName>
    </recommendedName>
</protein>
<dbReference type="Pfam" id="PF17862">
    <property type="entry name" value="AAA_lid_3"/>
    <property type="match status" value="1"/>
</dbReference>
<reference evidence="9" key="1">
    <citation type="submission" date="2023-07" db="EMBL/GenBank/DDBJ databases">
        <title>A chromosome-level genome assembly of Lolium multiflorum.</title>
        <authorList>
            <person name="Chen Y."/>
            <person name="Copetti D."/>
            <person name="Kolliker R."/>
            <person name="Studer B."/>
        </authorList>
    </citation>
    <scope>NUCLEOTIDE SEQUENCE</scope>
    <source>
        <strain evidence="9">02402/16</strain>
        <tissue evidence="9">Leaf</tissue>
    </source>
</reference>
<evidence type="ECO:0000313" key="11">
    <source>
        <dbReference type="Proteomes" id="UP001231189"/>
    </source>
</evidence>
<keyword evidence="2" id="KW-0547">Nucleotide-binding</keyword>
<name>A0AAD8RFG0_LOLMU</name>
<feature type="compositionally biased region" description="Basic and acidic residues" evidence="7">
    <location>
        <begin position="321"/>
        <end position="331"/>
    </location>
</feature>
<evidence type="ECO:0000256" key="4">
    <source>
        <dbReference type="ARBA" id="ARBA00022840"/>
    </source>
</evidence>
<dbReference type="EMBL" id="JAUUTY010000006">
    <property type="protein sequence ID" value="KAK1619840.1"/>
    <property type="molecule type" value="Genomic_DNA"/>
</dbReference>
<gene>
    <name evidence="9" type="ORF">QYE76_025357</name>
    <name evidence="10" type="ORF">QYE76_025359</name>
</gene>
<dbReference type="PROSITE" id="PS00674">
    <property type="entry name" value="AAA"/>
    <property type="match status" value="1"/>
</dbReference>
<evidence type="ECO:0000256" key="2">
    <source>
        <dbReference type="ARBA" id="ARBA00022741"/>
    </source>
</evidence>
<evidence type="ECO:0000313" key="10">
    <source>
        <dbReference type="EMBL" id="KAK1619842.1"/>
    </source>
</evidence>
<dbReference type="GO" id="GO:0005741">
    <property type="term" value="C:mitochondrial outer membrane"/>
    <property type="evidence" value="ECO:0007669"/>
    <property type="project" value="UniProtKB-SubCell"/>
</dbReference>
<feature type="coiled-coil region" evidence="6">
    <location>
        <begin position="645"/>
        <end position="675"/>
    </location>
</feature>
<evidence type="ECO:0000313" key="9">
    <source>
        <dbReference type="EMBL" id="KAK1619840.1"/>
    </source>
</evidence>
<dbReference type="Proteomes" id="UP001231189">
    <property type="component" value="Unassembled WGS sequence"/>
</dbReference>
<dbReference type="Gene3D" id="3.40.50.300">
    <property type="entry name" value="P-loop containing nucleotide triphosphate hydrolases"/>
    <property type="match status" value="1"/>
</dbReference>
<keyword evidence="6" id="KW-0175">Coiled coil</keyword>
<dbReference type="InterPro" id="IPR003593">
    <property type="entry name" value="AAA+_ATPase"/>
</dbReference>
<dbReference type="InterPro" id="IPR041569">
    <property type="entry name" value="AAA_lid_3"/>
</dbReference>
<keyword evidence="5" id="KW-0496">Mitochondrion</keyword>
<dbReference type="GO" id="GO:0016887">
    <property type="term" value="F:ATP hydrolysis activity"/>
    <property type="evidence" value="ECO:0007669"/>
    <property type="project" value="InterPro"/>
</dbReference>
<accession>A0AAD8RFG0</accession>
<feature type="compositionally biased region" description="Acidic residues" evidence="7">
    <location>
        <begin position="227"/>
        <end position="257"/>
    </location>
</feature>
<dbReference type="SUPFAM" id="SSF52540">
    <property type="entry name" value="P-loop containing nucleoside triphosphate hydrolases"/>
    <property type="match status" value="1"/>
</dbReference>
<evidence type="ECO:0000256" key="3">
    <source>
        <dbReference type="ARBA" id="ARBA00022787"/>
    </source>
</evidence>
<evidence type="ECO:0000259" key="8">
    <source>
        <dbReference type="SMART" id="SM00382"/>
    </source>
</evidence>
<dbReference type="Pfam" id="PF00004">
    <property type="entry name" value="AAA"/>
    <property type="match status" value="1"/>
</dbReference>
<keyword evidence="11" id="KW-1185">Reference proteome</keyword>
<dbReference type="FunFam" id="3.40.50.300:FF:000416">
    <property type="entry name" value="p-loop nucleoside triphosphate hydrolase superfamily protein"/>
    <property type="match status" value="1"/>
</dbReference>
<dbReference type="InterPro" id="IPR027417">
    <property type="entry name" value="P-loop_NTPase"/>
</dbReference>
<dbReference type="SMART" id="SM00382">
    <property type="entry name" value="AAA"/>
    <property type="match status" value="1"/>
</dbReference>
<feature type="compositionally biased region" description="Low complexity" evidence="7">
    <location>
        <begin position="310"/>
        <end position="319"/>
    </location>
</feature>
<organism evidence="9 11">
    <name type="scientific">Lolium multiflorum</name>
    <name type="common">Italian ryegrass</name>
    <name type="synonym">Lolium perenne subsp. multiflorum</name>
    <dbReference type="NCBI Taxonomy" id="4521"/>
    <lineage>
        <taxon>Eukaryota</taxon>
        <taxon>Viridiplantae</taxon>
        <taxon>Streptophyta</taxon>
        <taxon>Embryophyta</taxon>
        <taxon>Tracheophyta</taxon>
        <taxon>Spermatophyta</taxon>
        <taxon>Magnoliopsida</taxon>
        <taxon>Liliopsida</taxon>
        <taxon>Poales</taxon>
        <taxon>Poaceae</taxon>
        <taxon>BOP clade</taxon>
        <taxon>Pooideae</taxon>
        <taxon>Poodae</taxon>
        <taxon>Poeae</taxon>
        <taxon>Poeae Chloroplast Group 2 (Poeae type)</taxon>
        <taxon>Loliodinae</taxon>
        <taxon>Loliinae</taxon>
        <taxon>Lolium</taxon>
    </lineage>
</organism>
<comment type="subcellular location">
    <subcellularLocation>
        <location evidence="1">Mitochondrion outer membrane</location>
        <topology evidence="1">Single-pass membrane protein</topology>
    </subcellularLocation>
</comment>
<dbReference type="GO" id="GO:0005524">
    <property type="term" value="F:ATP binding"/>
    <property type="evidence" value="ECO:0007669"/>
    <property type="project" value="UniProtKB-KW"/>
</dbReference>
<sequence length="987" mass="110197">MHHAMRLRCLLQHPPLWCKCSSLGISTSGGGCFVRRFSAVGAPRPCDAGRRLCRFYGSKGGVGSAEARGGGPAEAAAGSSGRCIEQEHARLGERDQQEWLSGERFLSDCKRRESPFLTRRERFRIEFLRRVVPWEKGNLTWQNFPYYVNENARQLLRECTASHLRHKGITSEYGSRLPSSGGRILLQSLPGTELYRERLVRALAHELRVPLLVLDSSVLAPYDFGEDYSESEEEDEHGESEDEGSESEMEDEGDEDWTSSNEAKSGESDDEDALKSVEELKKSVDDLKKLVPCTLEEFAKRVVGEEEGTSSESSETAQSSEEEKRPFQRGDKVKYVGSSAVVEADQRIILGKLPTQDGSRNAYTFISGRTLSNGQRGEVYETNGDQVAVIFEPPAQKPHDGDETSKEEDANSPSIYWVDAQDIAHDHDIESEDWHIAIEALCEVLPSLEPVIVYFPDSSQWLSRAVPKSNRREFLQRVEEMFDQLTGPVVMICGQNILAAVPKDKDKEPPTLMFQNLSRLSSLPSSLKRLVGGLKGQKDSRSSDISKLFTNSLIVPLPEEGEQLRVFNNQIEEDRKIIISRHNLVELHKVLEENELSCVELMHVKSDGVVLTKQKAAKVIGWARSHYLSSTVLPAIEGDRLIIPRESLEVAIERLKEQVIKSKNLSQNLKNLTKDEYERNFISSVVPPDEIGVKFDDIGALEDVKRTLDELVALPMRRPELFSHGNLLRPCKGVLLFGPPGTGKTLLAKALATEAGANFISITGSSLTSKWFGDAEKLTKALFSFASRLAPVIIFVDEVDSLLGARGGALEHEATRKMRNEFMAAWDGLRSKENQRILILGATNRPFDLDDAVIRRLPRRIYVGLPDAENRRKILKILLAKENLEADFKFDELANATEGYSGSDLKNLCIASAYRPVQELIEEEKKGRGSGSSSHLRPLVLDDFIQAKAKVSPSVSYNATSMNELRKWNEQYGEDGSRTKSPFGFGN</sequence>
<keyword evidence="4" id="KW-0067">ATP-binding</keyword>
<feature type="region of interest" description="Disordered" evidence="7">
    <location>
        <begin position="303"/>
        <end position="331"/>
    </location>
</feature>
<evidence type="ECO:0000256" key="1">
    <source>
        <dbReference type="ARBA" id="ARBA00004572"/>
    </source>
</evidence>
<proteinExistence type="predicted"/>
<feature type="domain" description="AAA+ ATPase" evidence="8">
    <location>
        <begin position="730"/>
        <end position="867"/>
    </location>
</feature>
<keyword evidence="3" id="KW-0472">Membrane</keyword>
<feature type="region of interest" description="Disordered" evidence="7">
    <location>
        <begin position="227"/>
        <end position="274"/>
    </location>
</feature>
<dbReference type="PANTHER" id="PTHR45644:SF56">
    <property type="entry name" value="AAA ATPASE, PUTATIVE (AFU_ORTHOLOGUE AFUA_2G12920)-RELATED"/>
    <property type="match status" value="1"/>
</dbReference>
<evidence type="ECO:0000256" key="6">
    <source>
        <dbReference type="SAM" id="Coils"/>
    </source>
</evidence>
<dbReference type="InterPro" id="IPR003960">
    <property type="entry name" value="ATPase_AAA_CS"/>
</dbReference>
<keyword evidence="3" id="KW-1000">Mitochondrion outer membrane</keyword>
<dbReference type="Gene3D" id="1.10.8.60">
    <property type="match status" value="1"/>
</dbReference>
<dbReference type="PANTHER" id="PTHR45644">
    <property type="entry name" value="AAA ATPASE, PUTATIVE (AFU_ORTHOLOGUE AFUA_2G12920)-RELATED-RELATED"/>
    <property type="match status" value="1"/>
</dbReference>